<evidence type="ECO:0000259" key="1">
    <source>
        <dbReference type="PROSITE" id="PS51186"/>
    </source>
</evidence>
<dbReference type="InterPro" id="IPR016181">
    <property type="entry name" value="Acyl_CoA_acyltransferase"/>
</dbReference>
<dbReference type="PROSITE" id="PS51186">
    <property type="entry name" value="GNAT"/>
    <property type="match status" value="1"/>
</dbReference>
<name>A0A850QGS9_9BURK</name>
<gene>
    <name evidence="2" type="ORF">HV832_01830</name>
</gene>
<keyword evidence="2" id="KW-0808">Transferase</keyword>
<evidence type="ECO:0000313" key="2">
    <source>
        <dbReference type="EMBL" id="NVO76573.1"/>
    </source>
</evidence>
<organism evidence="2 3">
    <name type="scientific">Undibacterium oligocarboniphilum</name>
    <dbReference type="NCBI Taxonomy" id="666702"/>
    <lineage>
        <taxon>Bacteria</taxon>
        <taxon>Pseudomonadati</taxon>
        <taxon>Pseudomonadota</taxon>
        <taxon>Betaproteobacteria</taxon>
        <taxon>Burkholderiales</taxon>
        <taxon>Oxalobacteraceae</taxon>
        <taxon>Undibacterium</taxon>
    </lineage>
</organism>
<dbReference type="Gene3D" id="3.40.630.30">
    <property type="match status" value="1"/>
</dbReference>
<feature type="domain" description="N-acetyltransferase" evidence="1">
    <location>
        <begin position="14"/>
        <end position="180"/>
    </location>
</feature>
<accession>A0A850QGS9</accession>
<dbReference type="Proteomes" id="UP000588051">
    <property type="component" value="Unassembled WGS sequence"/>
</dbReference>
<keyword evidence="3" id="KW-1185">Reference proteome</keyword>
<dbReference type="SUPFAM" id="SSF55729">
    <property type="entry name" value="Acyl-CoA N-acyltransferases (Nat)"/>
    <property type="match status" value="1"/>
</dbReference>
<dbReference type="GO" id="GO:0005737">
    <property type="term" value="C:cytoplasm"/>
    <property type="evidence" value="ECO:0007669"/>
    <property type="project" value="TreeGrafter"/>
</dbReference>
<dbReference type="PANTHER" id="PTHR43441">
    <property type="entry name" value="RIBOSOMAL-PROTEIN-SERINE ACETYLTRANSFERASE"/>
    <property type="match status" value="1"/>
</dbReference>
<dbReference type="PANTHER" id="PTHR43441:SF11">
    <property type="entry name" value="RIBOSOMAL-PROTEIN-SERINE ACETYLTRANSFERASE"/>
    <property type="match status" value="1"/>
</dbReference>
<reference evidence="2 3" key="1">
    <citation type="submission" date="2020-06" db="EMBL/GenBank/DDBJ databases">
        <authorList>
            <person name="Qiu C."/>
            <person name="Liu Z."/>
        </authorList>
    </citation>
    <scope>NUCLEOTIDE SEQUENCE [LARGE SCALE GENOMIC DNA]</scope>
    <source>
        <strain evidence="2 3">EM 1</strain>
    </source>
</reference>
<sequence>MSSFEHLQLETARLLLRPLESTDVPVLYAIFSDPEVMRYWSTPPWTSAEAARELVVRDQAAMAKQDYLRLGLVRKEDQQLIGHCCLFQWSHTCRRAEIGYGMARAAWGCGYMHEALQAMVDYGFTAHHLNRIEADIDPRNTASARSLERLGFIKEGYLRQRWIVAEEVSDSALYGLLRSDWLAQSVRTGSA</sequence>
<proteinExistence type="predicted"/>
<dbReference type="Pfam" id="PF13302">
    <property type="entry name" value="Acetyltransf_3"/>
    <property type="match status" value="1"/>
</dbReference>
<dbReference type="InterPro" id="IPR051908">
    <property type="entry name" value="Ribosomal_N-acetyltransferase"/>
</dbReference>
<dbReference type="EMBL" id="JABXYJ010000001">
    <property type="protein sequence ID" value="NVO76573.1"/>
    <property type="molecule type" value="Genomic_DNA"/>
</dbReference>
<evidence type="ECO:0000313" key="3">
    <source>
        <dbReference type="Proteomes" id="UP000588051"/>
    </source>
</evidence>
<dbReference type="GO" id="GO:0008999">
    <property type="term" value="F:protein-N-terminal-alanine acetyltransferase activity"/>
    <property type="evidence" value="ECO:0007669"/>
    <property type="project" value="TreeGrafter"/>
</dbReference>
<comment type="caution">
    <text evidence="2">The sequence shown here is derived from an EMBL/GenBank/DDBJ whole genome shotgun (WGS) entry which is preliminary data.</text>
</comment>
<dbReference type="InterPro" id="IPR000182">
    <property type="entry name" value="GNAT_dom"/>
</dbReference>
<dbReference type="GO" id="GO:1990189">
    <property type="term" value="F:protein N-terminal-serine acetyltransferase activity"/>
    <property type="evidence" value="ECO:0007669"/>
    <property type="project" value="TreeGrafter"/>
</dbReference>
<dbReference type="AlphaFoldDB" id="A0A850QGS9"/>
<protein>
    <submittedName>
        <fullName evidence="2">GNAT family N-acetyltransferase</fullName>
    </submittedName>
</protein>
<dbReference type="RefSeq" id="WP_176801828.1">
    <property type="nucleotide sequence ID" value="NZ_JABXYJ010000001.1"/>
</dbReference>